<feature type="compositionally biased region" description="Basic and acidic residues" evidence="1">
    <location>
        <begin position="1"/>
        <end position="11"/>
    </location>
</feature>
<evidence type="ECO:0000313" key="3">
    <source>
        <dbReference type="Proteomes" id="UP001501444"/>
    </source>
</evidence>
<sequence length="98" mass="10915">MPAGSRSDDQAARATVPGVTNDPAALTRTLDDTQRHRALELIRSLKDTALPDAASGELLDQLEKLLLYPRVSDLLFWRIPELTADEVIDEALRYQPFV</sequence>
<dbReference type="Proteomes" id="UP001501444">
    <property type="component" value="Unassembled WGS sequence"/>
</dbReference>
<reference evidence="2 3" key="1">
    <citation type="journal article" date="2019" name="Int. J. Syst. Evol. Microbiol.">
        <title>The Global Catalogue of Microorganisms (GCM) 10K type strain sequencing project: providing services to taxonomists for standard genome sequencing and annotation.</title>
        <authorList>
            <consortium name="The Broad Institute Genomics Platform"/>
            <consortium name="The Broad Institute Genome Sequencing Center for Infectious Disease"/>
            <person name="Wu L."/>
            <person name="Ma J."/>
        </authorList>
    </citation>
    <scope>NUCLEOTIDE SEQUENCE [LARGE SCALE GENOMIC DNA]</scope>
    <source>
        <strain evidence="2 3">JCM 3272</strain>
    </source>
</reference>
<evidence type="ECO:0000256" key="1">
    <source>
        <dbReference type="SAM" id="MobiDB-lite"/>
    </source>
</evidence>
<evidence type="ECO:0000313" key="2">
    <source>
        <dbReference type="EMBL" id="GAA2388957.1"/>
    </source>
</evidence>
<name>A0ABN3HWC3_9ACTN</name>
<dbReference type="EMBL" id="BAAARV010000116">
    <property type="protein sequence ID" value="GAA2388957.1"/>
    <property type="molecule type" value="Genomic_DNA"/>
</dbReference>
<comment type="caution">
    <text evidence="2">The sequence shown here is derived from an EMBL/GenBank/DDBJ whole genome shotgun (WGS) entry which is preliminary data.</text>
</comment>
<keyword evidence="3" id="KW-1185">Reference proteome</keyword>
<gene>
    <name evidence="2" type="ORF">GCM10010170_100320</name>
</gene>
<accession>A0ABN3HWC3</accession>
<proteinExistence type="predicted"/>
<protein>
    <submittedName>
        <fullName evidence="2">Uncharacterized protein</fullName>
    </submittedName>
</protein>
<organism evidence="2 3">
    <name type="scientific">Dactylosporangium salmoneum</name>
    <dbReference type="NCBI Taxonomy" id="53361"/>
    <lineage>
        <taxon>Bacteria</taxon>
        <taxon>Bacillati</taxon>
        <taxon>Actinomycetota</taxon>
        <taxon>Actinomycetes</taxon>
        <taxon>Micromonosporales</taxon>
        <taxon>Micromonosporaceae</taxon>
        <taxon>Dactylosporangium</taxon>
    </lineage>
</organism>
<feature type="region of interest" description="Disordered" evidence="1">
    <location>
        <begin position="1"/>
        <end position="27"/>
    </location>
</feature>